<reference evidence="1 2" key="1">
    <citation type="journal article" date="2009" name="Nature">
        <title>The Sorghum bicolor genome and the diversification of grasses.</title>
        <authorList>
            <person name="Paterson A.H."/>
            <person name="Bowers J.E."/>
            <person name="Bruggmann R."/>
            <person name="Dubchak I."/>
            <person name="Grimwood J."/>
            <person name="Gundlach H."/>
            <person name="Haberer G."/>
            <person name="Hellsten U."/>
            <person name="Mitros T."/>
            <person name="Poliakov A."/>
            <person name="Schmutz J."/>
            <person name="Spannagl M."/>
            <person name="Tang H."/>
            <person name="Wang X."/>
            <person name="Wicker T."/>
            <person name="Bharti A.K."/>
            <person name="Chapman J."/>
            <person name="Feltus F.A."/>
            <person name="Gowik U."/>
            <person name="Grigoriev I.V."/>
            <person name="Lyons E."/>
            <person name="Maher C.A."/>
            <person name="Martis M."/>
            <person name="Narechania A."/>
            <person name="Otillar R.P."/>
            <person name="Penning B.W."/>
            <person name="Salamov A.A."/>
            <person name="Wang Y."/>
            <person name="Zhang L."/>
            <person name="Carpita N.C."/>
            <person name="Freeling M."/>
            <person name="Gingle A.R."/>
            <person name="Hash C.T."/>
            <person name="Keller B."/>
            <person name="Klein P."/>
            <person name="Kresovich S."/>
            <person name="McCann M.C."/>
            <person name="Ming R."/>
            <person name="Peterson D.G."/>
            <person name="Mehboob-ur-Rahman"/>
            <person name="Ware D."/>
            <person name="Westhoff P."/>
            <person name="Mayer K.F."/>
            <person name="Messing J."/>
            <person name="Rokhsar D.S."/>
        </authorList>
    </citation>
    <scope>NUCLEOTIDE SEQUENCE [LARGE SCALE GENOMIC DNA]</scope>
    <source>
        <strain evidence="2">cv. BTx623</strain>
    </source>
</reference>
<keyword evidence="2" id="KW-1185">Reference proteome</keyword>
<dbReference type="InParanoid" id="A0A1Z5RDF7"/>
<accession>A0A1Z5RDF7</accession>
<reference evidence="2" key="2">
    <citation type="journal article" date="2018" name="Plant J.">
        <title>The Sorghum bicolor reference genome: improved assembly, gene annotations, a transcriptome atlas, and signatures of genome organization.</title>
        <authorList>
            <person name="McCormick R.F."/>
            <person name="Truong S.K."/>
            <person name="Sreedasyam A."/>
            <person name="Jenkins J."/>
            <person name="Shu S."/>
            <person name="Sims D."/>
            <person name="Kennedy M."/>
            <person name="Amirebrahimi M."/>
            <person name="Weers B.D."/>
            <person name="McKinley B."/>
            <person name="Mattison A."/>
            <person name="Morishige D.T."/>
            <person name="Grimwood J."/>
            <person name="Schmutz J."/>
            <person name="Mullet J.E."/>
        </authorList>
    </citation>
    <scope>NUCLEOTIDE SEQUENCE [LARGE SCALE GENOMIC DNA]</scope>
    <source>
        <strain evidence="2">cv. BTx623</strain>
    </source>
</reference>
<sequence>MKEPGLSYEDVQAIKVAPCCRSQAMKRASAGRLAEYCALHQHSTAVCHLAC</sequence>
<dbReference type="AlphaFoldDB" id="A0A1Z5RDF7"/>
<name>A0A1Z5RDF7_SORBI</name>
<gene>
    <name evidence="1" type="ORF">SORBI_3006G054266</name>
</gene>
<proteinExistence type="predicted"/>
<organism evidence="1 2">
    <name type="scientific">Sorghum bicolor</name>
    <name type="common">Sorghum</name>
    <name type="synonym">Sorghum vulgare</name>
    <dbReference type="NCBI Taxonomy" id="4558"/>
    <lineage>
        <taxon>Eukaryota</taxon>
        <taxon>Viridiplantae</taxon>
        <taxon>Streptophyta</taxon>
        <taxon>Embryophyta</taxon>
        <taxon>Tracheophyta</taxon>
        <taxon>Spermatophyta</taxon>
        <taxon>Magnoliopsida</taxon>
        <taxon>Liliopsida</taxon>
        <taxon>Poales</taxon>
        <taxon>Poaceae</taxon>
        <taxon>PACMAD clade</taxon>
        <taxon>Panicoideae</taxon>
        <taxon>Andropogonodae</taxon>
        <taxon>Andropogoneae</taxon>
        <taxon>Sorghinae</taxon>
        <taxon>Sorghum</taxon>
    </lineage>
</organism>
<dbReference type="EMBL" id="CM000765">
    <property type="protein sequence ID" value="OQU81416.1"/>
    <property type="molecule type" value="Genomic_DNA"/>
</dbReference>
<dbReference type="Proteomes" id="UP000000768">
    <property type="component" value="Chromosome 6"/>
</dbReference>
<evidence type="ECO:0000313" key="2">
    <source>
        <dbReference type="Proteomes" id="UP000000768"/>
    </source>
</evidence>
<evidence type="ECO:0000313" key="1">
    <source>
        <dbReference type="EMBL" id="OQU81416.1"/>
    </source>
</evidence>
<dbReference type="Gramene" id="OQU81416">
    <property type="protein sequence ID" value="OQU81416"/>
    <property type="gene ID" value="SORBI_3006G054266"/>
</dbReference>
<protein>
    <submittedName>
        <fullName evidence="1">Uncharacterized protein</fullName>
    </submittedName>
</protein>